<dbReference type="HAMAP" id="MF_01416">
    <property type="entry name" value="ATP_synth_delta_bact"/>
    <property type="match status" value="1"/>
</dbReference>
<keyword evidence="4 7" id="KW-0406">Ion transport</keyword>
<dbReference type="Gene3D" id="1.10.520.20">
    <property type="entry name" value="N-terminal domain of the delta subunit of the F1F0-ATP synthase"/>
    <property type="match status" value="1"/>
</dbReference>
<evidence type="ECO:0000256" key="2">
    <source>
        <dbReference type="ARBA" id="ARBA00022448"/>
    </source>
</evidence>
<dbReference type="PANTHER" id="PTHR11910">
    <property type="entry name" value="ATP SYNTHASE DELTA CHAIN"/>
    <property type="match status" value="1"/>
</dbReference>
<dbReference type="InterPro" id="IPR000711">
    <property type="entry name" value="ATPase_OSCP/dsu"/>
</dbReference>
<reference evidence="8 9" key="1">
    <citation type="journal article" date="2017" name="ISME J.">
        <title>Potential for microbial H2 and metal transformations associated with novel bacteria and archaea in deep terrestrial subsurface sediments.</title>
        <authorList>
            <person name="Hernsdorf A.W."/>
            <person name="Amano Y."/>
            <person name="Miyakawa K."/>
            <person name="Ise K."/>
            <person name="Suzuki Y."/>
            <person name="Anantharaman K."/>
            <person name="Probst A."/>
            <person name="Burstein D."/>
            <person name="Thomas B.C."/>
            <person name="Banfield J.F."/>
        </authorList>
    </citation>
    <scope>NUCLEOTIDE SEQUENCE [LARGE SCALE GENOMIC DNA]</scope>
    <source>
        <strain evidence="8">HGW-Wallbacteria-1</strain>
    </source>
</reference>
<evidence type="ECO:0000256" key="5">
    <source>
        <dbReference type="ARBA" id="ARBA00023136"/>
    </source>
</evidence>
<keyword evidence="3 7" id="KW-0375">Hydrogen ion transport</keyword>
<comment type="function">
    <text evidence="7">F(1)F(0) ATP synthase produces ATP from ADP in the presence of a proton or sodium gradient. F-type ATPases consist of two structural domains, F(1) containing the extramembraneous catalytic core and F(0) containing the membrane proton channel, linked together by a central stalk and a peripheral stalk. During catalysis, ATP synthesis in the catalytic domain of F(1) is coupled via a rotary mechanism of the central stalk subunits to proton translocation.</text>
</comment>
<evidence type="ECO:0000256" key="4">
    <source>
        <dbReference type="ARBA" id="ARBA00023065"/>
    </source>
</evidence>
<comment type="subcellular location">
    <subcellularLocation>
        <location evidence="7">Cell membrane</location>
        <topology evidence="7">Peripheral membrane protein</topology>
    </subcellularLocation>
    <subcellularLocation>
        <location evidence="1">Membrane</location>
    </subcellularLocation>
</comment>
<dbReference type="GO" id="GO:0005886">
    <property type="term" value="C:plasma membrane"/>
    <property type="evidence" value="ECO:0007669"/>
    <property type="project" value="UniProtKB-SubCell"/>
</dbReference>
<accession>A0A2N1PSL9</accession>
<keyword evidence="5 7" id="KW-0472">Membrane</keyword>
<keyword evidence="2 7" id="KW-0813">Transport</keyword>
<evidence type="ECO:0000313" key="8">
    <source>
        <dbReference type="EMBL" id="PKK91339.1"/>
    </source>
</evidence>
<dbReference type="PRINTS" id="PR00125">
    <property type="entry name" value="ATPASEDELTA"/>
</dbReference>
<name>A0A2N1PSL9_9BACT</name>
<evidence type="ECO:0000256" key="6">
    <source>
        <dbReference type="ARBA" id="ARBA00023310"/>
    </source>
</evidence>
<evidence type="ECO:0000256" key="3">
    <source>
        <dbReference type="ARBA" id="ARBA00022781"/>
    </source>
</evidence>
<dbReference type="GO" id="GO:0046933">
    <property type="term" value="F:proton-transporting ATP synthase activity, rotational mechanism"/>
    <property type="evidence" value="ECO:0007669"/>
    <property type="project" value="UniProtKB-UniRule"/>
</dbReference>
<comment type="function">
    <text evidence="7">This protein is part of the stalk that links CF(0) to CF(1). It either transmits conformational changes from CF(0) to CF(1) or is implicated in proton conduction.</text>
</comment>
<evidence type="ECO:0000313" key="9">
    <source>
        <dbReference type="Proteomes" id="UP000233256"/>
    </source>
</evidence>
<dbReference type="AlphaFoldDB" id="A0A2N1PSL9"/>
<evidence type="ECO:0000256" key="7">
    <source>
        <dbReference type="HAMAP-Rule" id="MF_01416"/>
    </source>
</evidence>
<dbReference type="GO" id="GO:0045259">
    <property type="term" value="C:proton-transporting ATP synthase complex"/>
    <property type="evidence" value="ECO:0007669"/>
    <property type="project" value="UniProtKB-KW"/>
</dbReference>
<dbReference type="SUPFAM" id="SSF47928">
    <property type="entry name" value="N-terminal domain of the delta subunit of the F1F0-ATP synthase"/>
    <property type="match status" value="1"/>
</dbReference>
<sequence>MADDKLALEFGKALAESVETSQLHDLHMDLKSFLKALDDSEEHCCEHPDEMDLNTILCHENVEVGIRRKILEDVLNVLKTGELLNGFLYVLLESNRFHILRDAAVIFEDRVYRAHGKVKVELVLSEEPVERVVGRIENIVAQVTGRKPEIEIRTDPSIIGGAVIRFEGTLMDLSVRGSLKRIRHAISR</sequence>
<dbReference type="InterPro" id="IPR026015">
    <property type="entry name" value="ATP_synth_OSCP/delta_N_sf"/>
</dbReference>
<gene>
    <name evidence="7" type="primary">atpH</name>
    <name evidence="8" type="ORF">CVV64_06105</name>
</gene>
<keyword evidence="7" id="KW-0139">CF(1)</keyword>
<protein>
    <recommendedName>
        <fullName evidence="7">ATP synthase subunit delta</fullName>
    </recommendedName>
    <alternativeName>
        <fullName evidence="7">ATP synthase F(1) sector subunit delta</fullName>
    </alternativeName>
    <alternativeName>
        <fullName evidence="7">F-type ATPase subunit delta</fullName>
        <shortName evidence="7">F-ATPase subunit delta</shortName>
    </alternativeName>
</protein>
<proteinExistence type="inferred from homology"/>
<evidence type="ECO:0000256" key="1">
    <source>
        <dbReference type="ARBA" id="ARBA00004370"/>
    </source>
</evidence>
<dbReference type="Proteomes" id="UP000233256">
    <property type="component" value="Unassembled WGS sequence"/>
</dbReference>
<dbReference type="EMBL" id="PGXC01000003">
    <property type="protein sequence ID" value="PKK91339.1"/>
    <property type="molecule type" value="Genomic_DNA"/>
</dbReference>
<comment type="similarity">
    <text evidence="7">Belongs to the ATPase delta chain family.</text>
</comment>
<organism evidence="8 9">
    <name type="scientific">Candidatus Wallbacteria bacterium HGW-Wallbacteria-1</name>
    <dbReference type="NCBI Taxonomy" id="2013854"/>
    <lineage>
        <taxon>Bacteria</taxon>
        <taxon>Candidatus Walliibacteriota</taxon>
    </lineage>
</organism>
<dbReference type="Pfam" id="PF00213">
    <property type="entry name" value="OSCP"/>
    <property type="match status" value="1"/>
</dbReference>
<keyword evidence="7" id="KW-1003">Cell membrane</keyword>
<keyword evidence="6 7" id="KW-0066">ATP synthesis</keyword>
<comment type="caution">
    <text evidence="8">The sequence shown here is derived from an EMBL/GenBank/DDBJ whole genome shotgun (WGS) entry which is preliminary data.</text>
</comment>